<dbReference type="STRING" id="679936.Sulac_2459"/>
<reference evidence="5 6" key="2">
    <citation type="journal article" date="2012" name="Stand. Genomic Sci.">
        <title>Complete genome sequence of the moderately thermophilic mineral-sulfide-oxidizing firmicute Sulfobacillus acidophilus type strain (NAL(T)).</title>
        <authorList>
            <person name="Anderson I."/>
            <person name="Chertkov O."/>
            <person name="Chen A."/>
            <person name="Saunders E."/>
            <person name="Lapidus A."/>
            <person name="Nolan M."/>
            <person name="Lucas S."/>
            <person name="Hammon N."/>
            <person name="Deshpande S."/>
            <person name="Cheng J.F."/>
            <person name="Han C."/>
            <person name="Tapia R."/>
            <person name="Goodwin L.A."/>
            <person name="Pitluck S."/>
            <person name="Liolios K."/>
            <person name="Pagani I."/>
            <person name="Ivanova N."/>
            <person name="Mikhailova N."/>
            <person name="Pati A."/>
            <person name="Palaniappan K."/>
            <person name="Land M."/>
            <person name="Pan C."/>
            <person name="Rohde M."/>
            <person name="Pukall R."/>
            <person name="Goker M."/>
            <person name="Detter J.C."/>
            <person name="Woyke T."/>
            <person name="Bristow J."/>
            <person name="Eisen J.A."/>
            <person name="Markowitz V."/>
            <person name="Hugenholtz P."/>
            <person name="Kyrpides N.C."/>
            <person name="Klenk H.P."/>
            <person name="Mavromatis K."/>
        </authorList>
    </citation>
    <scope>NUCLEOTIDE SEQUENCE [LARGE SCALE GENOMIC DNA]</scope>
    <source>
        <strain evidence="6">ATCC 700253 / DSM 10332 / NAL</strain>
    </source>
</reference>
<organism evidence="5 6">
    <name type="scientific">Sulfobacillus acidophilus (strain ATCC 700253 / DSM 10332 / NAL)</name>
    <dbReference type="NCBI Taxonomy" id="679936"/>
    <lineage>
        <taxon>Bacteria</taxon>
        <taxon>Bacillati</taxon>
        <taxon>Bacillota</taxon>
        <taxon>Clostridia</taxon>
        <taxon>Eubacteriales</taxon>
        <taxon>Clostridiales Family XVII. Incertae Sedis</taxon>
        <taxon>Sulfobacillus</taxon>
    </lineage>
</organism>
<dbReference type="InterPro" id="IPR038300">
    <property type="entry name" value="SASP_sf_alpha/beta"/>
</dbReference>
<keyword evidence="4" id="KW-0238">DNA-binding</keyword>
<dbReference type="GO" id="GO:0006265">
    <property type="term" value="P:DNA topological change"/>
    <property type="evidence" value="ECO:0007669"/>
    <property type="project" value="InterPro"/>
</dbReference>
<evidence type="ECO:0000313" key="5">
    <source>
        <dbReference type="EMBL" id="AEW05922.1"/>
    </source>
</evidence>
<keyword evidence="3" id="KW-0749">Sporulation</keyword>
<dbReference type="Gene3D" id="6.10.10.80">
    <property type="entry name" value="Small, acid-soluble spore protein, alpha/beta type-like"/>
    <property type="match status" value="1"/>
</dbReference>
<sequence>MARGSQTRHRALVREATSALDQFKYEVAREMGIQVPEDDYWGDLPARECGAVGGHMVRKMIQMAEENLAGRTGAPGRRSR</sequence>
<comment type="function">
    <text evidence="1">SASP are bound to spore DNA. They are double-stranded DNA-binding proteins that cause DNA to change to an a-like conformation. They protect the DNA backbone from chemical and enzymatic cleavage and are thus involved in dormant spore's high resistance to UV light.</text>
</comment>
<dbReference type="PATRIC" id="fig|679936.5.peg.2546"/>
<dbReference type="KEGG" id="sap:Sulac_2459"/>
<evidence type="ECO:0000256" key="3">
    <source>
        <dbReference type="ARBA" id="ARBA00022969"/>
    </source>
</evidence>
<comment type="similarity">
    <text evidence="2">Belongs to the alpha/beta-type SASP family.</text>
</comment>
<evidence type="ECO:0000256" key="2">
    <source>
        <dbReference type="ARBA" id="ARBA00005442"/>
    </source>
</evidence>
<dbReference type="HOGENOM" id="CLU_169738_2_0_9"/>
<evidence type="ECO:0000256" key="4">
    <source>
        <dbReference type="ARBA" id="ARBA00023125"/>
    </source>
</evidence>
<accession>G8TVZ5</accession>
<dbReference type="InterPro" id="IPR050847">
    <property type="entry name" value="SASP_DNA-binding"/>
</dbReference>
<dbReference type="PANTHER" id="PTHR36107">
    <property type="entry name" value="SMALL, ACID-SOLUBLE SPORE PROTEIN A"/>
    <property type="match status" value="1"/>
</dbReference>
<dbReference type="GO" id="GO:0030435">
    <property type="term" value="P:sporulation resulting in formation of a cellular spore"/>
    <property type="evidence" value="ECO:0007669"/>
    <property type="project" value="UniProtKB-KW"/>
</dbReference>
<dbReference type="InterPro" id="IPR018126">
    <property type="entry name" value="SASP_alpha/beta-type_CS"/>
</dbReference>
<evidence type="ECO:0000256" key="1">
    <source>
        <dbReference type="ARBA" id="ARBA00003863"/>
    </source>
</evidence>
<keyword evidence="6" id="KW-1185">Reference proteome</keyword>
<evidence type="ECO:0000313" key="6">
    <source>
        <dbReference type="Proteomes" id="UP000005439"/>
    </source>
</evidence>
<protein>
    <submittedName>
        <fullName evidence="5">Small acid-soluble spore protein alpha/beta type</fullName>
    </submittedName>
</protein>
<dbReference type="PROSITE" id="PS00304">
    <property type="entry name" value="SASP_1"/>
    <property type="match status" value="1"/>
</dbReference>
<dbReference type="GO" id="GO:0003690">
    <property type="term" value="F:double-stranded DNA binding"/>
    <property type="evidence" value="ECO:0007669"/>
    <property type="project" value="InterPro"/>
</dbReference>
<reference evidence="6" key="1">
    <citation type="submission" date="2011-12" db="EMBL/GenBank/DDBJ databases">
        <title>The complete genome of chromosome of Sulfobacillus acidophilus DSM 10332.</title>
        <authorList>
            <person name="Lucas S."/>
            <person name="Han J."/>
            <person name="Lapidus A."/>
            <person name="Bruce D."/>
            <person name="Goodwin L."/>
            <person name="Pitluck S."/>
            <person name="Peters L."/>
            <person name="Kyrpides N."/>
            <person name="Mavromatis K."/>
            <person name="Ivanova N."/>
            <person name="Mikhailova N."/>
            <person name="Chertkov O."/>
            <person name="Saunders E."/>
            <person name="Detter J.C."/>
            <person name="Tapia R."/>
            <person name="Han C."/>
            <person name="Land M."/>
            <person name="Hauser L."/>
            <person name="Markowitz V."/>
            <person name="Cheng J.-F."/>
            <person name="Hugenholtz P."/>
            <person name="Woyke T."/>
            <person name="Wu D."/>
            <person name="Pukall R."/>
            <person name="Gehrich-Schroeter G."/>
            <person name="Schneider S."/>
            <person name="Klenk H.-P."/>
            <person name="Eisen J.A."/>
        </authorList>
    </citation>
    <scope>NUCLEOTIDE SEQUENCE [LARGE SCALE GENOMIC DNA]</scope>
    <source>
        <strain evidence="6">ATCC 700253 / DSM 10332 / NAL</strain>
    </source>
</reference>
<gene>
    <name evidence="5" type="ordered locus">Sulac_2459</name>
</gene>
<dbReference type="Pfam" id="PF00269">
    <property type="entry name" value="SASP"/>
    <property type="match status" value="1"/>
</dbReference>
<dbReference type="PANTHER" id="PTHR36107:SF1">
    <property type="entry name" value="SMALL, ACID-SOLUBLE SPORE PROTEIN A"/>
    <property type="match status" value="1"/>
</dbReference>
<name>G8TVZ5_SULAD</name>
<dbReference type="EMBL" id="CP003179">
    <property type="protein sequence ID" value="AEW05922.1"/>
    <property type="molecule type" value="Genomic_DNA"/>
</dbReference>
<dbReference type="Proteomes" id="UP000005439">
    <property type="component" value="Chromosome"/>
</dbReference>
<proteinExistence type="inferred from homology"/>
<dbReference type="AlphaFoldDB" id="G8TVZ5"/>
<dbReference type="InterPro" id="IPR001448">
    <property type="entry name" value="SASP_alpha/beta-type"/>
</dbReference>